<feature type="transmembrane region" description="Helical" evidence="3">
    <location>
        <begin position="186"/>
        <end position="203"/>
    </location>
</feature>
<proteinExistence type="predicted"/>
<dbReference type="OrthoDB" id="6499973at2759"/>
<organism evidence="5 6">
    <name type="scientific">Patiria miniata</name>
    <name type="common">Bat star</name>
    <name type="synonym">Asterina miniata</name>
    <dbReference type="NCBI Taxonomy" id="46514"/>
    <lineage>
        <taxon>Eukaryota</taxon>
        <taxon>Metazoa</taxon>
        <taxon>Echinodermata</taxon>
        <taxon>Eleutherozoa</taxon>
        <taxon>Asterozoa</taxon>
        <taxon>Asteroidea</taxon>
        <taxon>Valvatacea</taxon>
        <taxon>Valvatida</taxon>
        <taxon>Asterinidae</taxon>
        <taxon>Patiria</taxon>
    </lineage>
</organism>
<dbReference type="GO" id="GO:0016020">
    <property type="term" value="C:membrane"/>
    <property type="evidence" value="ECO:0007669"/>
    <property type="project" value="UniProtKB-SubCell"/>
</dbReference>
<feature type="domain" description="Major facilitator superfamily (MFS) profile" evidence="4">
    <location>
        <begin position="1"/>
        <end position="408"/>
    </location>
</feature>
<dbReference type="InterPro" id="IPR011701">
    <property type="entry name" value="MFS"/>
</dbReference>
<dbReference type="Pfam" id="PF07690">
    <property type="entry name" value="MFS_1"/>
    <property type="match status" value="1"/>
</dbReference>
<feature type="transmembrane region" description="Helical" evidence="3">
    <location>
        <begin position="160"/>
        <end position="180"/>
    </location>
</feature>
<protein>
    <recommendedName>
        <fullName evidence="4">Major facilitator superfamily (MFS) profile domain-containing protein</fullName>
    </recommendedName>
</protein>
<accession>A0A913Z0N4</accession>
<dbReference type="Proteomes" id="UP000887568">
    <property type="component" value="Unplaced"/>
</dbReference>
<feature type="compositionally biased region" description="Polar residues" evidence="2">
    <location>
        <begin position="7"/>
        <end position="17"/>
    </location>
</feature>
<dbReference type="RefSeq" id="XP_038044230.1">
    <property type="nucleotide sequence ID" value="XM_038188302.1"/>
</dbReference>
<feature type="transmembrane region" description="Helical" evidence="3">
    <location>
        <begin position="26"/>
        <end position="45"/>
    </location>
</feature>
<evidence type="ECO:0000313" key="5">
    <source>
        <dbReference type="EnsemblMetazoa" id="XP_038044230.1"/>
    </source>
</evidence>
<dbReference type="GeneID" id="119718879"/>
<keyword evidence="3" id="KW-1133">Transmembrane helix</keyword>
<dbReference type="InterPro" id="IPR020846">
    <property type="entry name" value="MFS_dom"/>
</dbReference>
<evidence type="ECO:0000259" key="4">
    <source>
        <dbReference type="PROSITE" id="PS50850"/>
    </source>
</evidence>
<feature type="transmembrane region" description="Helical" evidence="3">
    <location>
        <begin position="249"/>
        <end position="274"/>
    </location>
</feature>
<reference evidence="5" key="1">
    <citation type="submission" date="2022-11" db="UniProtKB">
        <authorList>
            <consortium name="EnsemblMetazoa"/>
        </authorList>
    </citation>
    <scope>IDENTIFICATION</scope>
</reference>
<keyword evidence="3" id="KW-0472">Membrane</keyword>
<evidence type="ECO:0000256" key="3">
    <source>
        <dbReference type="SAM" id="Phobius"/>
    </source>
</evidence>
<feature type="transmembrane region" description="Helical" evidence="3">
    <location>
        <begin position="338"/>
        <end position="359"/>
    </location>
</feature>
<evidence type="ECO:0000256" key="1">
    <source>
        <dbReference type="ARBA" id="ARBA00004141"/>
    </source>
</evidence>
<comment type="subcellular location">
    <subcellularLocation>
        <location evidence="1">Membrane</location>
        <topology evidence="1">Multi-pass membrane protein</topology>
    </subcellularLocation>
</comment>
<feature type="transmembrane region" description="Helical" evidence="3">
    <location>
        <begin position="310"/>
        <end position="332"/>
    </location>
</feature>
<keyword evidence="6" id="KW-1185">Reference proteome</keyword>
<name>A0A913Z0N4_PATMI</name>
<evidence type="ECO:0000256" key="2">
    <source>
        <dbReference type="SAM" id="MobiDB-lite"/>
    </source>
</evidence>
<dbReference type="PROSITE" id="PS50850">
    <property type="entry name" value="MFS"/>
    <property type="match status" value="1"/>
</dbReference>
<feature type="transmembrane region" description="Helical" evidence="3">
    <location>
        <begin position="94"/>
        <end position="114"/>
    </location>
</feature>
<keyword evidence="3" id="KW-0812">Transmembrane</keyword>
<evidence type="ECO:0000313" key="6">
    <source>
        <dbReference type="Proteomes" id="UP000887568"/>
    </source>
</evidence>
<sequence length="408" mass="43835">MRDADVSQIQDEASSIKPSEPDRAQAGWVAVLTMWTRGVIRVAMLKGLGMMLPTLQDQFGTTTWAIGWMTSLIVAVGGLVAPVAGLLGRRFGAGNVIMICGAMIGIAFIAGSFATTSIQLTMILTLLAGPPFIVSQVLAKEAMCRCYNKNLAKASGIARTGTSIGFIAAAPLIQISLGTFGWRGTMLLIGGGIIHLVPCGALMRKNEVKPNTSYQEVPQEEPDTAPPSACAACWESVFKNFDLSLLRNFQYWSVAAIFVCFNFSYEMWVIYFVSQALSKGFSLEDAAVFVTVAGVGSLLAKLSQGFIIDAGLISCWGLMVICIIVSSLAFFLTPWLAWYWTMVLMALLVVVCDGVLTCLHDVLAKQVLGAELLAGAYGWIGVKATMARLFFGFIPGKECSRRVFSNGP</sequence>
<feature type="transmembrane region" description="Helical" evidence="3">
    <location>
        <begin position="286"/>
        <end position="303"/>
    </location>
</feature>
<feature type="region of interest" description="Disordered" evidence="2">
    <location>
        <begin position="1"/>
        <end position="20"/>
    </location>
</feature>
<feature type="transmembrane region" description="Helical" evidence="3">
    <location>
        <begin position="65"/>
        <end position="87"/>
    </location>
</feature>
<dbReference type="SUPFAM" id="SSF103473">
    <property type="entry name" value="MFS general substrate transporter"/>
    <property type="match status" value="1"/>
</dbReference>
<dbReference type="InterPro" id="IPR050327">
    <property type="entry name" value="Proton-linked_MCT"/>
</dbReference>
<dbReference type="InterPro" id="IPR036259">
    <property type="entry name" value="MFS_trans_sf"/>
</dbReference>
<dbReference type="PANTHER" id="PTHR11360">
    <property type="entry name" value="MONOCARBOXYLATE TRANSPORTER"/>
    <property type="match status" value="1"/>
</dbReference>
<dbReference type="Gene3D" id="1.20.1250.20">
    <property type="entry name" value="MFS general substrate transporter like domains"/>
    <property type="match status" value="1"/>
</dbReference>
<dbReference type="EnsemblMetazoa" id="XM_038188302.1">
    <property type="protein sequence ID" value="XP_038044230.1"/>
    <property type="gene ID" value="LOC119718879"/>
</dbReference>
<dbReference type="PANTHER" id="PTHR11360:SF303">
    <property type="entry name" value="MAJOR FACILITATOR SUPERFAMILY (MFS) PROFILE DOMAIN-CONTAINING PROTEIN"/>
    <property type="match status" value="1"/>
</dbReference>
<dbReference type="GO" id="GO:0008028">
    <property type="term" value="F:monocarboxylic acid transmembrane transporter activity"/>
    <property type="evidence" value="ECO:0007669"/>
    <property type="project" value="TreeGrafter"/>
</dbReference>
<dbReference type="AlphaFoldDB" id="A0A913Z0N4"/>
<dbReference type="OMA" id="SACAACW"/>
<feature type="transmembrane region" description="Helical" evidence="3">
    <location>
        <begin position="120"/>
        <end position="139"/>
    </location>
</feature>